<dbReference type="PANTHER" id="PTHR47447">
    <property type="entry name" value="OS03G0856100 PROTEIN"/>
    <property type="match status" value="1"/>
</dbReference>
<dbReference type="GeneID" id="14920472"/>
<accession>L8H337</accession>
<dbReference type="NCBIfam" id="TIGR00756">
    <property type="entry name" value="PPR"/>
    <property type="match status" value="1"/>
</dbReference>
<dbReference type="VEuPathDB" id="AmoebaDB:ACA1_198990"/>
<dbReference type="OrthoDB" id="185373at2759"/>
<protein>
    <submittedName>
        <fullName evidence="2">Uncharacterized protein</fullName>
    </submittedName>
</protein>
<sequence>MDAEQRMATDPVAAYHQMLRAVDHMKHAGQPDHMKQAGVHPTHATFSVVIDAAGFAGLPHEAERQFDAMTSLHGLHPQANQFTSLIEALARNGQLDKAEAVLDSLAARQPTSALKHDRLTAKSFNTLLGFCLGAGDAARGQRVAAKMHQAGVEPDDVTQARLRDLAKLCERRGGHTGG</sequence>
<name>L8H337_ACACF</name>
<dbReference type="InterPro" id="IPR011990">
    <property type="entry name" value="TPR-like_helical_dom_sf"/>
</dbReference>
<dbReference type="Pfam" id="PF01535">
    <property type="entry name" value="PPR"/>
    <property type="match status" value="2"/>
</dbReference>
<dbReference type="PANTHER" id="PTHR47447:SF17">
    <property type="entry name" value="OS12G0638900 PROTEIN"/>
    <property type="match status" value="1"/>
</dbReference>
<dbReference type="STRING" id="1257118.L8H337"/>
<proteinExistence type="predicted"/>
<keyword evidence="1" id="KW-0677">Repeat</keyword>
<dbReference type="InterPro" id="IPR002885">
    <property type="entry name" value="PPR_rpt"/>
</dbReference>
<dbReference type="AlphaFoldDB" id="L8H337"/>
<dbReference type="KEGG" id="acan:ACA1_198990"/>
<dbReference type="SMR" id="L8H337"/>
<keyword evidence="3" id="KW-1185">Reference proteome</keyword>
<evidence type="ECO:0000256" key="1">
    <source>
        <dbReference type="ARBA" id="ARBA00022737"/>
    </source>
</evidence>
<dbReference type="RefSeq" id="XP_004341739.1">
    <property type="nucleotide sequence ID" value="XM_004341691.1"/>
</dbReference>
<evidence type="ECO:0000313" key="3">
    <source>
        <dbReference type="Proteomes" id="UP000011083"/>
    </source>
</evidence>
<reference evidence="2 3" key="1">
    <citation type="journal article" date="2013" name="Genome Biol.">
        <title>Genome of Acanthamoeba castellanii highlights extensive lateral gene transfer and early evolution of tyrosine kinase signaling.</title>
        <authorList>
            <person name="Clarke M."/>
            <person name="Lohan A.J."/>
            <person name="Liu B."/>
            <person name="Lagkouvardos I."/>
            <person name="Roy S."/>
            <person name="Zafar N."/>
            <person name="Bertelli C."/>
            <person name="Schilde C."/>
            <person name="Kianianmomeni A."/>
            <person name="Burglin T.R."/>
            <person name="Frech C."/>
            <person name="Turcotte B."/>
            <person name="Kopec K.O."/>
            <person name="Synnott J.M."/>
            <person name="Choo C."/>
            <person name="Paponov I."/>
            <person name="Finkler A."/>
            <person name="Soon Heng Tan C."/>
            <person name="Hutchins A.P."/>
            <person name="Weinmeier T."/>
            <person name="Rattei T."/>
            <person name="Chu J.S."/>
            <person name="Gimenez G."/>
            <person name="Irimia M."/>
            <person name="Rigden D.J."/>
            <person name="Fitzpatrick D.A."/>
            <person name="Lorenzo-Morales J."/>
            <person name="Bateman A."/>
            <person name="Chiu C.H."/>
            <person name="Tang P."/>
            <person name="Hegemann P."/>
            <person name="Fromm H."/>
            <person name="Raoult D."/>
            <person name="Greub G."/>
            <person name="Miranda-Saavedra D."/>
            <person name="Chen N."/>
            <person name="Nash P."/>
            <person name="Ginger M.L."/>
            <person name="Horn M."/>
            <person name="Schaap P."/>
            <person name="Caler L."/>
            <person name="Loftus B."/>
        </authorList>
    </citation>
    <scope>NUCLEOTIDE SEQUENCE [LARGE SCALE GENOMIC DNA]</scope>
    <source>
        <strain evidence="2 3">Neff</strain>
    </source>
</reference>
<evidence type="ECO:0000313" key="2">
    <source>
        <dbReference type="EMBL" id="ELR19647.1"/>
    </source>
</evidence>
<organism evidence="2 3">
    <name type="scientific">Acanthamoeba castellanii (strain ATCC 30010 / Neff)</name>
    <dbReference type="NCBI Taxonomy" id="1257118"/>
    <lineage>
        <taxon>Eukaryota</taxon>
        <taxon>Amoebozoa</taxon>
        <taxon>Discosea</taxon>
        <taxon>Longamoebia</taxon>
        <taxon>Centramoebida</taxon>
        <taxon>Acanthamoebidae</taxon>
        <taxon>Acanthamoeba</taxon>
    </lineage>
</organism>
<dbReference type="Gene3D" id="1.25.40.10">
    <property type="entry name" value="Tetratricopeptide repeat domain"/>
    <property type="match status" value="1"/>
</dbReference>
<dbReference type="EMBL" id="KB007932">
    <property type="protein sequence ID" value="ELR19647.1"/>
    <property type="molecule type" value="Genomic_DNA"/>
</dbReference>
<gene>
    <name evidence="2" type="ORF">ACA1_198990</name>
</gene>
<dbReference type="Proteomes" id="UP000011083">
    <property type="component" value="Unassembled WGS sequence"/>
</dbReference>